<name>A0ABR5J0G6_9ACTN</name>
<dbReference type="SUPFAM" id="SSF51197">
    <property type="entry name" value="Clavaminate synthase-like"/>
    <property type="match status" value="1"/>
</dbReference>
<keyword evidence="7" id="KW-1185">Reference proteome</keyword>
<dbReference type="Proteomes" id="UP000037020">
    <property type="component" value="Unassembled WGS sequence"/>
</dbReference>
<keyword evidence="4" id="KW-0045">Antibiotic biosynthesis</keyword>
<comment type="caution">
    <text evidence="6">The sequence shown here is derived from an EMBL/GenBank/DDBJ whole genome shotgun (WGS) entry which is preliminary data.</text>
</comment>
<dbReference type="EMBL" id="LGUT01002567">
    <property type="protein sequence ID" value="KOG86878.1"/>
    <property type="molecule type" value="Genomic_DNA"/>
</dbReference>
<evidence type="ECO:0000313" key="6">
    <source>
        <dbReference type="EMBL" id="KOG86878.1"/>
    </source>
</evidence>
<dbReference type="InterPro" id="IPR042098">
    <property type="entry name" value="TauD-like_sf"/>
</dbReference>
<organism evidence="6 7">
    <name type="scientific">Streptomyces varsoviensis</name>
    <dbReference type="NCBI Taxonomy" id="67373"/>
    <lineage>
        <taxon>Bacteria</taxon>
        <taxon>Bacillati</taxon>
        <taxon>Actinomycetota</taxon>
        <taxon>Actinomycetes</taxon>
        <taxon>Kitasatosporales</taxon>
        <taxon>Streptomycetaceae</taxon>
        <taxon>Streptomyces</taxon>
    </lineage>
</organism>
<dbReference type="InterPro" id="IPR050411">
    <property type="entry name" value="AlphaKG_dependent_hydroxylases"/>
</dbReference>
<protein>
    <recommendedName>
        <fullName evidence="5">TauD/TfdA-like domain-containing protein</fullName>
    </recommendedName>
</protein>
<comment type="cofactor">
    <cofactor evidence="1">
        <name>Fe(2+)</name>
        <dbReference type="ChEBI" id="CHEBI:29033"/>
    </cofactor>
</comment>
<evidence type="ECO:0000256" key="2">
    <source>
        <dbReference type="ARBA" id="ARBA00023002"/>
    </source>
</evidence>
<evidence type="ECO:0000313" key="7">
    <source>
        <dbReference type="Proteomes" id="UP000037020"/>
    </source>
</evidence>
<evidence type="ECO:0000259" key="5">
    <source>
        <dbReference type="Pfam" id="PF02668"/>
    </source>
</evidence>
<dbReference type="PANTHER" id="PTHR10696:SF56">
    <property type="entry name" value="TAUD_TFDA-LIKE DOMAIN-CONTAINING PROTEIN"/>
    <property type="match status" value="1"/>
</dbReference>
<dbReference type="Gene3D" id="3.60.130.10">
    <property type="entry name" value="Clavaminate synthase-like"/>
    <property type="match status" value="1"/>
</dbReference>
<proteinExistence type="predicted"/>
<keyword evidence="3" id="KW-0408">Iron</keyword>
<dbReference type="Pfam" id="PF02668">
    <property type="entry name" value="TauD"/>
    <property type="match status" value="1"/>
</dbReference>
<reference evidence="6 7" key="1">
    <citation type="submission" date="2015-07" db="EMBL/GenBank/DDBJ databases">
        <authorList>
            <person name="Ju K.-S."/>
            <person name="Doroghazi J.R."/>
            <person name="Metcalf W.W."/>
        </authorList>
    </citation>
    <scope>NUCLEOTIDE SEQUENCE [LARGE SCALE GENOMIC DNA]</scope>
    <source>
        <strain evidence="6 7">NRRL B-3589</strain>
    </source>
</reference>
<dbReference type="RefSeq" id="WP_030888890.1">
    <property type="nucleotide sequence ID" value="NZ_JBIRHZ010000016.1"/>
</dbReference>
<feature type="domain" description="TauD/TfdA-like" evidence="5">
    <location>
        <begin position="20"/>
        <end position="254"/>
    </location>
</feature>
<evidence type="ECO:0000256" key="3">
    <source>
        <dbReference type="ARBA" id="ARBA00023004"/>
    </source>
</evidence>
<keyword evidence="2" id="KW-0560">Oxidoreductase</keyword>
<dbReference type="InterPro" id="IPR003819">
    <property type="entry name" value="TauD/TfdA-like"/>
</dbReference>
<sequence length="277" mass="30986">MKAGQSSPRFTEFSSTVRYRSAEQCAEDVASALSRAKVVTVRGVPEEVDHGRFYHRLASRLGDFHFKNEDAETASLESDGWLDIRYDPAAVDQSLYRYGNTRMPLHIDGAYTDVEFDIFFFYCVRQARFGGATVVADGTDVYDYLEAFDPALFQRLLTTKVLFEKGGKRRISTILFYDQGTPSFNWSSTRVSAGNPPEVIEMARRFAEFCEHQIVDGGLAEPVLLAPGEAVFMHNRPVLHGRNSFFGERCLLKGVLRFAPDAAAADRDGQIPAEAAR</sequence>
<evidence type="ECO:0000256" key="1">
    <source>
        <dbReference type="ARBA" id="ARBA00001954"/>
    </source>
</evidence>
<accession>A0ABR5J0G6</accession>
<gene>
    <name evidence="6" type="ORF">ADK38_28560</name>
</gene>
<dbReference type="PANTHER" id="PTHR10696">
    <property type="entry name" value="GAMMA-BUTYROBETAINE HYDROXYLASE-RELATED"/>
    <property type="match status" value="1"/>
</dbReference>
<evidence type="ECO:0000256" key="4">
    <source>
        <dbReference type="ARBA" id="ARBA00023194"/>
    </source>
</evidence>